<feature type="region of interest" description="Disordered" evidence="1">
    <location>
        <begin position="27"/>
        <end position="89"/>
    </location>
</feature>
<dbReference type="EMBL" id="AEJB01000103">
    <property type="protein sequence ID" value="ELP70201.1"/>
    <property type="molecule type" value="Genomic_DNA"/>
</dbReference>
<protein>
    <submittedName>
        <fullName evidence="2">Uncharacterized protein</fullName>
    </submittedName>
</protein>
<evidence type="ECO:0000256" key="1">
    <source>
        <dbReference type="SAM" id="MobiDB-lite"/>
    </source>
</evidence>
<gene>
    <name evidence="2" type="ORF">STRTUCAR8_10122</name>
</gene>
<evidence type="ECO:0000313" key="2">
    <source>
        <dbReference type="EMBL" id="ELP70201.1"/>
    </source>
</evidence>
<dbReference type="AlphaFoldDB" id="L7FGL9"/>
<accession>L7FGL9</accession>
<reference evidence="2 3" key="1">
    <citation type="journal article" date="2011" name="Plasmid">
        <title>Streptomyces turgidiscabies Car8 contains a modular pathogenicity island that shares virulence genes with other actinobacterial plant pathogens.</title>
        <authorList>
            <person name="Huguet-Tapia J.C."/>
            <person name="Badger J.H."/>
            <person name="Loria R."/>
            <person name="Pettis G.S."/>
        </authorList>
    </citation>
    <scope>NUCLEOTIDE SEQUENCE [LARGE SCALE GENOMIC DNA]</scope>
    <source>
        <strain evidence="2 3">Car8</strain>
    </source>
</reference>
<comment type="caution">
    <text evidence="2">The sequence shown here is derived from an EMBL/GenBank/DDBJ whole genome shotgun (WGS) entry which is preliminary data.</text>
</comment>
<sequence>MIWSDSLVASGDLVRVNVLSGIDERVGVPERGKVPSPVPGHWREPAQGSAGKGDGLVPDGPRRTPDPGVGAGGLLFREIPSFPRVDPSH</sequence>
<evidence type="ECO:0000313" key="3">
    <source>
        <dbReference type="Proteomes" id="UP000010931"/>
    </source>
</evidence>
<name>L7FGL9_STRT8</name>
<dbReference type="Proteomes" id="UP000010931">
    <property type="component" value="Unassembled WGS sequence"/>
</dbReference>
<keyword evidence="3" id="KW-1185">Reference proteome</keyword>
<feature type="non-terminal residue" evidence="2">
    <location>
        <position position="89"/>
    </location>
</feature>
<organism evidence="2 3">
    <name type="scientific">Streptomyces turgidiscabies (strain Car8)</name>
    <dbReference type="NCBI Taxonomy" id="698760"/>
    <lineage>
        <taxon>Bacteria</taxon>
        <taxon>Bacillati</taxon>
        <taxon>Actinomycetota</taxon>
        <taxon>Actinomycetes</taxon>
        <taxon>Kitasatosporales</taxon>
        <taxon>Streptomycetaceae</taxon>
        <taxon>Streptomyces</taxon>
    </lineage>
</organism>
<proteinExistence type="predicted"/>